<dbReference type="EMBL" id="JAUEPS010000130">
    <property type="protein sequence ID" value="KAK0436192.1"/>
    <property type="molecule type" value="Genomic_DNA"/>
</dbReference>
<accession>A0AA39J4V6</accession>
<dbReference type="Proteomes" id="UP001175211">
    <property type="component" value="Unassembled WGS sequence"/>
</dbReference>
<evidence type="ECO:0000313" key="2">
    <source>
        <dbReference type="EMBL" id="KAK0436192.1"/>
    </source>
</evidence>
<keyword evidence="3" id="KW-1185">Reference proteome</keyword>
<gene>
    <name evidence="2" type="ORF">EV420DRAFT_1487615</name>
</gene>
<dbReference type="AlphaFoldDB" id="A0AA39J4V6"/>
<dbReference type="GeneID" id="85354089"/>
<reference evidence="2" key="1">
    <citation type="submission" date="2023-06" db="EMBL/GenBank/DDBJ databases">
        <authorList>
            <consortium name="Lawrence Berkeley National Laboratory"/>
            <person name="Ahrendt S."/>
            <person name="Sahu N."/>
            <person name="Indic B."/>
            <person name="Wong-Bajracharya J."/>
            <person name="Merenyi Z."/>
            <person name="Ke H.-M."/>
            <person name="Monk M."/>
            <person name="Kocsube S."/>
            <person name="Drula E."/>
            <person name="Lipzen A."/>
            <person name="Balint B."/>
            <person name="Henrissat B."/>
            <person name="Andreopoulos B."/>
            <person name="Martin F.M."/>
            <person name="Harder C.B."/>
            <person name="Rigling D."/>
            <person name="Ford K.L."/>
            <person name="Foster G.D."/>
            <person name="Pangilinan J."/>
            <person name="Papanicolaou A."/>
            <person name="Barry K."/>
            <person name="LaButti K."/>
            <person name="Viragh M."/>
            <person name="Koriabine M."/>
            <person name="Yan M."/>
            <person name="Riley R."/>
            <person name="Champramary S."/>
            <person name="Plett K.L."/>
            <person name="Tsai I.J."/>
            <person name="Slot J."/>
            <person name="Sipos G."/>
            <person name="Plett J."/>
            <person name="Nagy L.G."/>
            <person name="Grigoriev I.V."/>
        </authorList>
    </citation>
    <scope>NUCLEOTIDE SEQUENCE</scope>
    <source>
        <strain evidence="2">CCBAS 213</strain>
    </source>
</reference>
<feature type="compositionally biased region" description="Acidic residues" evidence="1">
    <location>
        <begin position="19"/>
        <end position="39"/>
    </location>
</feature>
<comment type="caution">
    <text evidence="2">The sequence shown here is derived from an EMBL/GenBank/DDBJ whole genome shotgun (WGS) entry which is preliminary data.</text>
</comment>
<dbReference type="RefSeq" id="XP_060322209.1">
    <property type="nucleotide sequence ID" value="XM_060470541.1"/>
</dbReference>
<proteinExistence type="predicted"/>
<evidence type="ECO:0000313" key="3">
    <source>
        <dbReference type="Proteomes" id="UP001175211"/>
    </source>
</evidence>
<sequence>MLMSAFLDLEAGVAHDGDDQSSDSEYEGEDNFIVEEEDWDKTTDSPDVDLIANLSAPFVEEDRWGSLLERARACASTPESLPNGSKGFDLGPIVHPGLGGICHVPHWVLHLTRTGHQGPLHYATYGETSVARGRYVSQFEELADIPGVICRNQQVLLHAISITDTSRGQSGIIRSIGKQNLEVEFVEGLLPIRWADYRKEFNIGQYVEISEGALVDRWSRWISAVEDDMLHLISTRGCTNHQVEVCGVHPNAVIAIPVPHNLCALSATTSLDVESTHSMPWKGTMVQVTKAGHIWHTKMGYVVDVNCIMDPNTDVPVLQVLVQLTHYNPNAPFLSLWFSYLDIIEEESWLPLNEAQPLQNDHHLFHNLILETNVLEMKGRHVLPQREEEPGNATPLPDPLEQCLSPAWNPSSPDPPSHWCLDPHLPGANFHVQYNGCKIMVLVKHNYQGKIVCVRNDTPLEEALDPSRVLAIHPKTRHYDMFLVILGEHCGKWVRSIKFEKHSHNDNSDLDWTVAVVVPRAPYLPDDVTDKKLILHNSKMTIADETKESKALNLNLKKQLRLPSQDYYHSLMQFLAPSSILVGAVSDSSHANGLRVCLAMLHILQEDLNLMGSAHIARAMQAMS</sequence>
<feature type="region of interest" description="Disordered" evidence="1">
    <location>
        <begin position="14"/>
        <end position="45"/>
    </location>
</feature>
<evidence type="ECO:0000256" key="1">
    <source>
        <dbReference type="SAM" id="MobiDB-lite"/>
    </source>
</evidence>
<name>A0AA39J4V6_ARMTA</name>
<organism evidence="2 3">
    <name type="scientific">Armillaria tabescens</name>
    <name type="common">Ringless honey mushroom</name>
    <name type="synonym">Agaricus tabescens</name>
    <dbReference type="NCBI Taxonomy" id="1929756"/>
    <lineage>
        <taxon>Eukaryota</taxon>
        <taxon>Fungi</taxon>
        <taxon>Dikarya</taxon>
        <taxon>Basidiomycota</taxon>
        <taxon>Agaricomycotina</taxon>
        <taxon>Agaricomycetes</taxon>
        <taxon>Agaricomycetidae</taxon>
        <taxon>Agaricales</taxon>
        <taxon>Marasmiineae</taxon>
        <taxon>Physalacriaceae</taxon>
        <taxon>Desarmillaria</taxon>
    </lineage>
</organism>
<protein>
    <submittedName>
        <fullName evidence="2">Uncharacterized protein</fullName>
    </submittedName>
</protein>